<accession>A0ABU2U8X6</accession>
<reference evidence="3" key="1">
    <citation type="submission" date="2023-07" db="EMBL/GenBank/DDBJ databases">
        <title>30 novel species of actinomycetes from the DSMZ collection.</title>
        <authorList>
            <person name="Nouioui I."/>
        </authorList>
    </citation>
    <scope>NUCLEOTIDE SEQUENCE [LARGE SCALE GENOMIC DNA]</scope>
    <source>
        <strain evidence="3">DSM 41699</strain>
    </source>
</reference>
<gene>
    <name evidence="2" type="ORF">RM764_43250</name>
</gene>
<keyword evidence="1" id="KW-1133">Transmembrane helix</keyword>
<keyword evidence="1" id="KW-0472">Membrane</keyword>
<feature type="transmembrane region" description="Helical" evidence="1">
    <location>
        <begin position="82"/>
        <end position="100"/>
    </location>
</feature>
<keyword evidence="3" id="KW-1185">Reference proteome</keyword>
<keyword evidence="1" id="KW-0812">Transmembrane</keyword>
<name>A0ABU2U8X6_9ACTN</name>
<dbReference type="RefSeq" id="WP_311701104.1">
    <property type="nucleotide sequence ID" value="NZ_JAVREY010000122.1"/>
</dbReference>
<evidence type="ECO:0000313" key="3">
    <source>
        <dbReference type="Proteomes" id="UP001183809"/>
    </source>
</evidence>
<organism evidence="2 3">
    <name type="scientific">Streptomyces gibsoniae</name>
    <dbReference type="NCBI Taxonomy" id="3075529"/>
    <lineage>
        <taxon>Bacteria</taxon>
        <taxon>Bacillati</taxon>
        <taxon>Actinomycetota</taxon>
        <taxon>Actinomycetes</taxon>
        <taxon>Kitasatosporales</taxon>
        <taxon>Streptomycetaceae</taxon>
        <taxon>Streptomyces</taxon>
    </lineage>
</organism>
<protein>
    <submittedName>
        <fullName evidence="2">Uncharacterized protein</fullName>
    </submittedName>
</protein>
<sequence>MNEPVPYTPSPYAPSPLLQGVVESARPYGGDVQLAAERGPVVYVAGAYGGFVAVRREDLPTLPAPLPLAPVAQGPDPLAQRMLAAGLGGGALSAGVGFGLGQLLNALAGVGSGVALLAVLLAAARIIPPARGGGDVHVTQHITSRWWGRSTGTVR</sequence>
<evidence type="ECO:0000313" key="2">
    <source>
        <dbReference type="EMBL" id="MDT0469679.1"/>
    </source>
</evidence>
<comment type="caution">
    <text evidence="2">The sequence shown here is derived from an EMBL/GenBank/DDBJ whole genome shotgun (WGS) entry which is preliminary data.</text>
</comment>
<feature type="transmembrane region" description="Helical" evidence="1">
    <location>
        <begin position="106"/>
        <end position="127"/>
    </location>
</feature>
<dbReference type="Proteomes" id="UP001183809">
    <property type="component" value="Unassembled WGS sequence"/>
</dbReference>
<dbReference type="EMBL" id="JAVREY010000122">
    <property type="protein sequence ID" value="MDT0469679.1"/>
    <property type="molecule type" value="Genomic_DNA"/>
</dbReference>
<proteinExistence type="predicted"/>
<evidence type="ECO:0000256" key="1">
    <source>
        <dbReference type="SAM" id="Phobius"/>
    </source>
</evidence>